<evidence type="ECO:0000256" key="1">
    <source>
        <dbReference type="ARBA" id="ARBA00006484"/>
    </source>
</evidence>
<keyword evidence="2" id="KW-0560">Oxidoreductase</keyword>
<dbReference type="Gene3D" id="3.40.50.720">
    <property type="entry name" value="NAD(P)-binding Rossmann-like Domain"/>
    <property type="match status" value="1"/>
</dbReference>
<dbReference type="RefSeq" id="WP_220229836.1">
    <property type="nucleotide sequence ID" value="NZ_JAICBX010000003.1"/>
</dbReference>
<name>A0AAE2ZQN6_9HYPH</name>
<dbReference type="CDD" id="cd05233">
    <property type="entry name" value="SDR_c"/>
    <property type="match status" value="1"/>
</dbReference>
<dbReference type="SUPFAM" id="SSF51735">
    <property type="entry name" value="NAD(P)-binding Rossmann-fold domains"/>
    <property type="match status" value="1"/>
</dbReference>
<evidence type="ECO:0000313" key="5">
    <source>
        <dbReference type="Proteomes" id="UP001196509"/>
    </source>
</evidence>
<proteinExistence type="inferred from homology"/>
<evidence type="ECO:0000259" key="3">
    <source>
        <dbReference type="SMART" id="SM00822"/>
    </source>
</evidence>
<dbReference type="Pfam" id="PF13561">
    <property type="entry name" value="adh_short_C2"/>
    <property type="match status" value="1"/>
</dbReference>
<dbReference type="FunFam" id="3.40.50.720:FF:000084">
    <property type="entry name" value="Short-chain dehydrogenase reductase"/>
    <property type="match status" value="1"/>
</dbReference>
<comment type="similarity">
    <text evidence="1">Belongs to the short-chain dehydrogenases/reductases (SDR) family.</text>
</comment>
<comment type="caution">
    <text evidence="4">The sequence shown here is derived from an EMBL/GenBank/DDBJ whole genome shotgun (WGS) entry which is preliminary data.</text>
</comment>
<dbReference type="InterPro" id="IPR057326">
    <property type="entry name" value="KR_dom"/>
</dbReference>
<dbReference type="InterPro" id="IPR002347">
    <property type="entry name" value="SDR_fam"/>
</dbReference>
<dbReference type="PRINTS" id="PR00081">
    <property type="entry name" value="GDHRDH"/>
</dbReference>
<feature type="domain" description="Ketoreductase" evidence="3">
    <location>
        <begin position="6"/>
        <end position="189"/>
    </location>
</feature>
<dbReference type="Proteomes" id="UP001196509">
    <property type="component" value="Unassembled WGS sequence"/>
</dbReference>
<dbReference type="InterPro" id="IPR036291">
    <property type="entry name" value="NAD(P)-bd_dom_sf"/>
</dbReference>
<reference evidence="4" key="1">
    <citation type="submission" date="2021-08" db="EMBL/GenBank/DDBJ databases">
        <title>Hoeflea bacterium WL0058 sp. nov., isolated from the sediment.</title>
        <authorList>
            <person name="Wang L."/>
            <person name="Zhang D."/>
        </authorList>
    </citation>
    <scope>NUCLEOTIDE SEQUENCE</scope>
    <source>
        <strain evidence="4">WL0058</strain>
    </source>
</reference>
<dbReference type="AlphaFoldDB" id="A0AAE2ZQN6"/>
<dbReference type="PANTHER" id="PTHR43669:SF3">
    <property type="entry name" value="ALCOHOL DEHYDROGENASE, PUTATIVE (AFU_ORTHOLOGUE AFUA_3G03445)-RELATED"/>
    <property type="match status" value="1"/>
</dbReference>
<evidence type="ECO:0000313" key="4">
    <source>
        <dbReference type="EMBL" id="MBW8639130.1"/>
    </source>
</evidence>
<dbReference type="PANTHER" id="PTHR43669">
    <property type="entry name" value="5-KETO-D-GLUCONATE 5-REDUCTASE"/>
    <property type="match status" value="1"/>
</dbReference>
<dbReference type="NCBIfam" id="NF005681">
    <property type="entry name" value="PRK07478.1"/>
    <property type="match status" value="1"/>
</dbReference>
<dbReference type="SMART" id="SM00822">
    <property type="entry name" value="PKS_KR"/>
    <property type="match status" value="1"/>
</dbReference>
<dbReference type="PRINTS" id="PR00080">
    <property type="entry name" value="SDRFAMILY"/>
</dbReference>
<evidence type="ECO:0000256" key="2">
    <source>
        <dbReference type="ARBA" id="ARBA00023002"/>
    </source>
</evidence>
<gene>
    <name evidence="4" type="ORF">K1W69_18180</name>
</gene>
<organism evidence="4 5">
    <name type="scientific">Flavimaribacter sediminis</name>
    <dbReference type="NCBI Taxonomy" id="2865987"/>
    <lineage>
        <taxon>Bacteria</taxon>
        <taxon>Pseudomonadati</taxon>
        <taxon>Pseudomonadota</taxon>
        <taxon>Alphaproteobacteria</taxon>
        <taxon>Hyphomicrobiales</taxon>
        <taxon>Rhizobiaceae</taxon>
        <taxon>Flavimaribacter</taxon>
    </lineage>
</organism>
<protein>
    <submittedName>
        <fullName evidence="4">SDR family oxidoreductase</fullName>
    </submittedName>
</protein>
<dbReference type="GO" id="GO:0016491">
    <property type="term" value="F:oxidoreductase activity"/>
    <property type="evidence" value="ECO:0007669"/>
    <property type="project" value="UniProtKB-KW"/>
</dbReference>
<sequence>MQLHNKVVIITGASSGIGEAAARLFAEEGAKLVLGARRRETLERIAGEIVGKGGEAIAVAGDVCDVGYAEQLVATALDRFGRLDCGFNNAGMTGEAVAIPDMTEENWSLTLATNLTSAFHAAKHQIPAMLKSGGGSLIFTSSFVGYSAAFPGMGAYAASKAGLIGLVQVLATEHGAKGVRANALLPGGTRTEMAGNIDEEPERLAFLNSIHALKRIADAREIAEAALFLASDRSSFMTGSAMVVDGGNSINKV</sequence>
<accession>A0AAE2ZQN6</accession>
<dbReference type="EMBL" id="JAICBX010000003">
    <property type="protein sequence ID" value="MBW8639130.1"/>
    <property type="molecule type" value="Genomic_DNA"/>
</dbReference>
<dbReference type="NCBIfam" id="NF005559">
    <property type="entry name" value="PRK07231.1"/>
    <property type="match status" value="1"/>
</dbReference>
<keyword evidence="5" id="KW-1185">Reference proteome</keyword>